<dbReference type="InterPro" id="IPR043502">
    <property type="entry name" value="DNA/RNA_pol_sf"/>
</dbReference>
<dbReference type="Pfam" id="PF00078">
    <property type="entry name" value="RVT_1"/>
    <property type="match status" value="1"/>
</dbReference>
<keyword evidence="3" id="KW-0548">Nucleotidyltransferase</keyword>
<feature type="non-terminal residue" evidence="10">
    <location>
        <position position="776"/>
    </location>
</feature>
<evidence type="ECO:0000256" key="8">
    <source>
        <dbReference type="SAM" id="MobiDB-lite"/>
    </source>
</evidence>
<keyword evidence="7" id="KW-0695">RNA-directed DNA polymerase</keyword>
<feature type="compositionally biased region" description="Polar residues" evidence="8">
    <location>
        <begin position="239"/>
        <end position="249"/>
    </location>
</feature>
<evidence type="ECO:0000259" key="9">
    <source>
        <dbReference type="PROSITE" id="PS50878"/>
    </source>
</evidence>
<dbReference type="PROSITE" id="PS50878">
    <property type="entry name" value="RT_POL"/>
    <property type="match status" value="1"/>
</dbReference>
<dbReference type="EMBL" id="LXQA010003319">
    <property type="protein sequence ID" value="MCH82179.1"/>
    <property type="molecule type" value="Genomic_DNA"/>
</dbReference>
<dbReference type="InterPro" id="IPR053134">
    <property type="entry name" value="RNA-dir_DNA_polymerase"/>
</dbReference>
<dbReference type="Gene3D" id="2.40.70.10">
    <property type="entry name" value="Acid Proteases"/>
    <property type="match status" value="1"/>
</dbReference>
<keyword evidence="11" id="KW-1185">Reference proteome</keyword>
<dbReference type="GO" id="GO:0003964">
    <property type="term" value="F:RNA-directed DNA polymerase activity"/>
    <property type="evidence" value="ECO:0007669"/>
    <property type="project" value="UniProtKB-KW"/>
</dbReference>
<comment type="caution">
    <text evidence="10">The sequence shown here is derived from an EMBL/GenBank/DDBJ whole genome shotgun (WGS) entry which is preliminary data.</text>
</comment>
<dbReference type="CDD" id="cd00303">
    <property type="entry name" value="retropepsin_like"/>
    <property type="match status" value="1"/>
</dbReference>
<name>A0A392M4H6_9FABA</name>
<evidence type="ECO:0000313" key="10">
    <source>
        <dbReference type="EMBL" id="MCH82179.1"/>
    </source>
</evidence>
<feature type="domain" description="Reverse transcriptase" evidence="9">
    <location>
        <begin position="612"/>
        <end position="776"/>
    </location>
</feature>
<dbReference type="PANTHER" id="PTHR24559">
    <property type="entry name" value="TRANSPOSON TY3-I GAG-POL POLYPROTEIN"/>
    <property type="match status" value="1"/>
</dbReference>
<keyword evidence="6" id="KW-0378">Hydrolase</keyword>
<reference evidence="10 11" key="1">
    <citation type="journal article" date="2018" name="Front. Plant Sci.">
        <title>Red Clover (Trifolium pratense) and Zigzag Clover (T. medium) - A Picture of Genomic Similarities and Differences.</title>
        <authorList>
            <person name="Dluhosova J."/>
            <person name="Istvanek J."/>
            <person name="Nedelnik J."/>
            <person name="Repkova J."/>
        </authorList>
    </citation>
    <scope>NUCLEOTIDE SEQUENCE [LARGE SCALE GENOMIC DNA]</scope>
    <source>
        <strain evidence="11">cv. 10/8</strain>
        <tissue evidence="10">Leaf</tissue>
    </source>
</reference>
<dbReference type="PANTHER" id="PTHR24559:SF441">
    <property type="entry name" value="NUCLEOTIDYLTRANSFERASE, RIBONUCLEASE H"/>
    <property type="match status" value="1"/>
</dbReference>
<keyword evidence="5" id="KW-0255">Endonuclease</keyword>
<dbReference type="CDD" id="cd01647">
    <property type="entry name" value="RT_LTR"/>
    <property type="match status" value="1"/>
</dbReference>
<dbReference type="PROSITE" id="PS00141">
    <property type="entry name" value="ASP_PROTEASE"/>
    <property type="match status" value="1"/>
</dbReference>
<dbReference type="Gene3D" id="3.30.70.270">
    <property type="match status" value="1"/>
</dbReference>
<organism evidence="10 11">
    <name type="scientific">Trifolium medium</name>
    <dbReference type="NCBI Taxonomy" id="97028"/>
    <lineage>
        <taxon>Eukaryota</taxon>
        <taxon>Viridiplantae</taxon>
        <taxon>Streptophyta</taxon>
        <taxon>Embryophyta</taxon>
        <taxon>Tracheophyta</taxon>
        <taxon>Spermatophyta</taxon>
        <taxon>Magnoliopsida</taxon>
        <taxon>eudicotyledons</taxon>
        <taxon>Gunneridae</taxon>
        <taxon>Pentapetalae</taxon>
        <taxon>rosids</taxon>
        <taxon>fabids</taxon>
        <taxon>Fabales</taxon>
        <taxon>Fabaceae</taxon>
        <taxon>Papilionoideae</taxon>
        <taxon>50 kb inversion clade</taxon>
        <taxon>NPAAA clade</taxon>
        <taxon>Hologalegina</taxon>
        <taxon>IRL clade</taxon>
        <taxon>Trifolieae</taxon>
        <taxon>Trifolium</taxon>
    </lineage>
</organism>
<dbReference type="FunFam" id="3.10.10.10:FF:000007">
    <property type="entry name" value="Retrovirus-related Pol polyprotein from transposon 17.6-like Protein"/>
    <property type="match status" value="1"/>
</dbReference>
<dbReference type="GO" id="GO:0004190">
    <property type="term" value="F:aspartic-type endopeptidase activity"/>
    <property type="evidence" value="ECO:0007669"/>
    <property type="project" value="InterPro"/>
</dbReference>
<feature type="compositionally biased region" description="Acidic residues" evidence="8">
    <location>
        <begin position="215"/>
        <end position="224"/>
    </location>
</feature>
<dbReference type="InterPro" id="IPR001969">
    <property type="entry name" value="Aspartic_peptidase_AS"/>
</dbReference>
<feature type="compositionally biased region" description="Basic and acidic residues" evidence="8">
    <location>
        <begin position="288"/>
        <end position="304"/>
    </location>
</feature>
<dbReference type="Proteomes" id="UP000265520">
    <property type="component" value="Unassembled WGS sequence"/>
</dbReference>
<feature type="region of interest" description="Disordered" evidence="8">
    <location>
        <begin position="215"/>
        <end position="304"/>
    </location>
</feature>
<evidence type="ECO:0000256" key="6">
    <source>
        <dbReference type="ARBA" id="ARBA00022801"/>
    </source>
</evidence>
<feature type="region of interest" description="Disordered" evidence="8">
    <location>
        <begin position="27"/>
        <end position="49"/>
    </location>
</feature>
<sequence>MQITLASIVDQLKSQQAAMIDMNKKMDSLGPNSNTSPTRISNNVSVGDDSVEHSTMVESRLAGKKVKLPLFEGDDPVAWITRAEIYFDVQQTPDEMRVKLSRLSMEGSTIHWFNLLMETEDLLTWEKLKKELIARYGGRRLENPFEELSTLRQTGSVEEFVEAFELLSSQVGRLPEEQYLGYFMSGLKSSIRKRVRTLNPVTRMQMMRMAKDVESELMDDDDDGERSYKKKQVGRNDWAGSSRNKSGYYQPNKEITRGSQSGGSNPNQNTGSTNSSPNSNSSFVSTARKGDSESRSNSSERWKGVRSFHNDEIALRRAKGLCFKCGGKFHPTLHKCPEKSLRVLILGEGESMNDDGEIVALEEDEEEEVEEVEAECKVVGVLGSMGEYHTMKIEGKLEGIDVVVLVDSGASHNFISSQITTALGLPITPMAAKRIKLGDGHKVVSLGMCKGVRLNLGQIEVEVDALVLDLGGLDVILGVSWLCTLGQVMMDWKALSMKFEHKGKTIMLQGATKAKQGFLNSFLEDSHSERNGDWWLKNLENRIKQEVVVNVTLQDLLHQYSGVFQEHVRLPPERSQVHQIKLFADQGPVSVRPYRYPHHQKEEIERQVAELLEAGVIRPSMSAFSSPIILVKKKDGSWRMCVDYRALNKATIPDKYPIPIVDELLDELFGAAVFSKIDLKSGYHQIRVKEEDVHKTAFRTHNGHYEYLVMPFGLMNAPATFQSTMNDIFRPFLRKFVLVFFDDILVYSRNINDHKLHLEQVLNVLALNCFAANQGK</sequence>
<dbReference type="GO" id="GO:0004519">
    <property type="term" value="F:endonuclease activity"/>
    <property type="evidence" value="ECO:0007669"/>
    <property type="project" value="UniProtKB-KW"/>
</dbReference>
<keyword evidence="1" id="KW-0645">Protease</keyword>
<keyword evidence="2" id="KW-0808">Transferase</keyword>
<dbReference type="GO" id="GO:0006508">
    <property type="term" value="P:proteolysis"/>
    <property type="evidence" value="ECO:0007669"/>
    <property type="project" value="UniProtKB-KW"/>
</dbReference>
<dbReference type="InterPro" id="IPR021109">
    <property type="entry name" value="Peptidase_aspartic_dom_sf"/>
</dbReference>
<dbReference type="InterPro" id="IPR043128">
    <property type="entry name" value="Rev_trsase/Diguanyl_cyclase"/>
</dbReference>
<dbReference type="InterPro" id="IPR005162">
    <property type="entry name" value="Retrotrans_gag_dom"/>
</dbReference>
<gene>
    <name evidence="10" type="ORF">A2U01_0002978</name>
</gene>
<dbReference type="AlphaFoldDB" id="A0A392M4H6"/>
<keyword evidence="4" id="KW-0540">Nuclease</keyword>
<evidence type="ECO:0000256" key="2">
    <source>
        <dbReference type="ARBA" id="ARBA00022679"/>
    </source>
</evidence>
<dbReference type="SUPFAM" id="SSF56672">
    <property type="entry name" value="DNA/RNA polymerases"/>
    <property type="match status" value="1"/>
</dbReference>
<feature type="compositionally biased region" description="Low complexity" evidence="8">
    <location>
        <begin position="258"/>
        <end position="282"/>
    </location>
</feature>
<evidence type="ECO:0000256" key="7">
    <source>
        <dbReference type="ARBA" id="ARBA00022918"/>
    </source>
</evidence>
<protein>
    <submittedName>
        <fullName evidence="10">Ty3/gypsy retrotransposon protein</fullName>
    </submittedName>
</protein>
<dbReference type="Gene3D" id="3.10.10.10">
    <property type="entry name" value="HIV Type 1 Reverse Transcriptase, subunit A, domain 1"/>
    <property type="match status" value="1"/>
</dbReference>
<dbReference type="Pfam" id="PF03732">
    <property type="entry name" value="Retrotrans_gag"/>
    <property type="match status" value="1"/>
</dbReference>
<dbReference type="Pfam" id="PF08284">
    <property type="entry name" value="RVP_2"/>
    <property type="match status" value="1"/>
</dbReference>
<evidence type="ECO:0000256" key="4">
    <source>
        <dbReference type="ARBA" id="ARBA00022722"/>
    </source>
</evidence>
<evidence type="ECO:0000313" key="11">
    <source>
        <dbReference type="Proteomes" id="UP000265520"/>
    </source>
</evidence>
<feature type="compositionally biased region" description="Polar residues" evidence="8">
    <location>
        <begin position="30"/>
        <end position="45"/>
    </location>
</feature>
<evidence type="ECO:0000256" key="5">
    <source>
        <dbReference type="ARBA" id="ARBA00022759"/>
    </source>
</evidence>
<proteinExistence type="predicted"/>
<dbReference type="InterPro" id="IPR000477">
    <property type="entry name" value="RT_dom"/>
</dbReference>
<dbReference type="SUPFAM" id="SSF50630">
    <property type="entry name" value="Acid proteases"/>
    <property type="match status" value="1"/>
</dbReference>
<evidence type="ECO:0000256" key="1">
    <source>
        <dbReference type="ARBA" id="ARBA00022670"/>
    </source>
</evidence>
<accession>A0A392M4H6</accession>
<evidence type="ECO:0000256" key="3">
    <source>
        <dbReference type="ARBA" id="ARBA00022695"/>
    </source>
</evidence>